<comment type="caution">
    <text evidence="2">Lacks conserved residue(s) required for the propagation of feature annotation.</text>
</comment>
<dbReference type="InterPro" id="IPR016035">
    <property type="entry name" value="Acyl_Trfase/lysoPLipase"/>
</dbReference>
<organism evidence="4">
    <name type="scientific">Micromonas commoda virus</name>
    <dbReference type="NCBI Taxonomy" id="3057169"/>
    <lineage>
        <taxon>Viruses</taxon>
        <taxon>Varidnaviria</taxon>
        <taxon>Bamfordvirae</taxon>
        <taxon>Nucleocytoviricota</taxon>
        <taxon>Megaviricetes</taxon>
        <taxon>Algavirales</taxon>
        <taxon>Phycodnaviridae</taxon>
    </lineage>
</organism>
<dbReference type="GO" id="GO:0016787">
    <property type="term" value="F:hydrolase activity"/>
    <property type="evidence" value="ECO:0007669"/>
    <property type="project" value="UniProtKB-UniRule"/>
</dbReference>
<dbReference type="EMBL" id="PP911589">
    <property type="protein sequence ID" value="XCA47467.1"/>
    <property type="molecule type" value="Genomic_DNA"/>
</dbReference>
<dbReference type="SUPFAM" id="SSF52151">
    <property type="entry name" value="FabD/lysophospholipase-like"/>
    <property type="match status" value="1"/>
</dbReference>
<dbReference type="Pfam" id="PF01734">
    <property type="entry name" value="Patatin"/>
    <property type="match status" value="1"/>
</dbReference>
<feature type="short sequence motif" description="GXSXG" evidence="2">
    <location>
        <begin position="35"/>
        <end position="39"/>
    </location>
</feature>
<protein>
    <recommendedName>
        <fullName evidence="3">PNPLA domain-containing protein</fullName>
    </recommendedName>
</protein>
<dbReference type="PANTHER" id="PTHR46394:SF1">
    <property type="entry name" value="PNPLA DOMAIN-CONTAINING PROTEIN"/>
    <property type="match status" value="1"/>
</dbReference>
<keyword evidence="2" id="KW-0442">Lipid degradation</keyword>
<feature type="short sequence motif" description="DGA/G" evidence="2">
    <location>
        <begin position="159"/>
        <end position="161"/>
    </location>
</feature>
<feature type="active site" description="Nucleophile" evidence="2">
    <location>
        <position position="37"/>
    </location>
</feature>
<dbReference type="InterPro" id="IPR002641">
    <property type="entry name" value="PNPLA_dom"/>
</dbReference>
<dbReference type="InterPro" id="IPR052580">
    <property type="entry name" value="Lipid_Hydrolase"/>
</dbReference>
<evidence type="ECO:0000259" key="3">
    <source>
        <dbReference type="PROSITE" id="PS51635"/>
    </source>
</evidence>
<feature type="domain" description="PNPLA" evidence="3">
    <location>
        <begin position="4"/>
        <end position="172"/>
    </location>
</feature>
<reference evidence="4" key="1">
    <citation type="submission" date="2024-06" db="EMBL/GenBank/DDBJ databases">
        <title>Evidence of context-dependent and transient costs of resisting viral infection in isolates of the marine microalga Micromonas sp. (class Mamiellophyceae).</title>
        <authorList>
            <person name="Bedi de Silva A."/>
            <person name="Schvarcz C.R."/>
            <person name="Steward G.R."/>
            <person name="Edwards K.F."/>
        </authorList>
    </citation>
    <scope>NUCLEOTIDE SEQUENCE</scope>
    <source>
        <strain evidence="4">McV-KB2</strain>
    </source>
</reference>
<feature type="active site" description="Proton acceptor" evidence="2">
    <location>
        <position position="159"/>
    </location>
</feature>
<evidence type="ECO:0000256" key="2">
    <source>
        <dbReference type="PROSITE-ProRule" id="PRU01161"/>
    </source>
</evidence>
<dbReference type="GO" id="GO:0016042">
    <property type="term" value="P:lipid catabolic process"/>
    <property type="evidence" value="ECO:0007669"/>
    <property type="project" value="UniProtKB-UniRule"/>
</dbReference>
<sequence>MEYLVIGPASMGIYAFMGRLKKYENQLKNIREISGASAGAIIGTFLALDISLDDAFEKLMSLDVEGLAKYKLRSLLKNYGLVDVEAVRNALEEMYGCNPTFSDLKKKLYIAAFNLNRGRTEYFSVDTHPDLHVIDAVCMSISIPFIAATKPYKGSMYLDGGTKDIMPLEPFFNKPHHKTISFILHNEPRYIEKISSITEYISAFMNRILDFRINTYDPSKYKTIPVNTGEFNLFKFNMSYDDKLRMFLHGFNQ</sequence>
<name>A0AAU7YR23_9PHYC</name>
<evidence type="ECO:0000313" key="4">
    <source>
        <dbReference type="EMBL" id="XCA47467.1"/>
    </source>
</evidence>
<proteinExistence type="predicted"/>
<dbReference type="PANTHER" id="PTHR46394">
    <property type="entry name" value="ANNEXIN"/>
    <property type="match status" value="1"/>
</dbReference>
<accession>A0AAU7YR23</accession>
<evidence type="ECO:0000256" key="1">
    <source>
        <dbReference type="ARBA" id="ARBA00023098"/>
    </source>
</evidence>
<dbReference type="PROSITE" id="PS51635">
    <property type="entry name" value="PNPLA"/>
    <property type="match status" value="1"/>
</dbReference>
<dbReference type="Gene3D" id="3.40.1090.10">
    <property type="entry name" value="Cytosolic phospholipase A2 catalytic domain"/>
    <property type="match status" value="2"/>
</dbReference>
<keyword evidence="2" id="KW-0378">Hydrolase</keyword>
<keyword evidence="1 2" id="KW-0443">Lipid metabolism</keyword>